<gene>
    <name evidence="2" type="ORF">QCA50_008648</name>
</gene>
<accession>A0AAW0GE20</accession>
<dbReference type="Proteomes" id="UP001385951">
    <property type="component" value="Unassembled WGS sequence"/>
</dbReference>
<evidence type="ECO:0000313" key="3">
    <source>
        <dbReference type="Proteomes" id="UP001385951"/>
    </source>
</evidence>
<name>A0AAW0GE20_9APHY</name>
<dbReference type="EMBL" id="JASBNA010000011">
    <property type="protein sequence ID" value="KAK7688278.1"/>
    <property type="molecule type" value="Genomic_DNA"/>
</dbReference>
<evidence type="ECO:0000259" key="1">
    <source>
        <dbReference type="PROSITE" id="PS00028"/>
    </source>
</evidence>
<comment type="caution">
    <text evidence="2">The sequence shown here is derived from an EMBL/GenBank/DDBJ whole genome shotgun (WGS) entry which is preliminary data.</text>
</comment>
<proteinExistence type="predicted"/>
<organism evidence="2 3">
    <name type="scientific">Cerrena zonata</name>
    <dbReference type="NCBI Taxonomy" id="2478898"/>
    <lineage>
        <taxon>Eukaryota</taxon>
        <taxon>Fungi</taxon>
        <taxon>Dikarya</taxon>
        <taxon>Basidiomycota</taxon>
        <taxon>Agaricomycotina</taxon>
        <taxon>Agaricomycetes</taxon>
        <taxon>Polyporales</taxon>
        <taxon>Cerrenaceae</taxon>
        <taxon>Cerrena</taxon>
    </lineage>
</organism>
<dbReference type="InterPro" id="IPR013087">
    <property type="entry name" value="Znf_C2H2_type"/>
</dbReference>
<sequence length="460" mass="51252">MSTLTVHEELHGLPGSSRCPHEQCKLEFDDYAKLYAHLWHHKGLPEATFPIYYSCSWPECSEDVRGEQLVLFHLMRHVQAMRYICTHLTKWEPGNRTLCKKKFSCQEALDLHRSSRHGFLDQHNQAVHPWVHELGVPLDNAELIGLKREDGEQTQVEPMLRIEDGDGQQYGPDDRLNHEQEPIPIVAQEQNVDHLGQDLFRVGDNRVLSNHDQQFEDWLHALSFPIGPYEHPQAFEVAVQPQGGNNFLGDLSTPAVPPAFDNNMVPQDFGFPYADQLAAGDVGDDVFQQAPDIGMMAQVYQPADNAAWDRLQKLFNIPFANQDPMVNADVYGNQQFGPLAVAPYPLPMGDFPNTQEAAPEHNIPVIQPSSVFVPSSNPAPCSTAVAMLALSQPNMGLQALAVGQTVHVLLRLEGVNDPSQGFPYKLDPNTGAYIHRQDRPGVTAQIVAANFANDNAGFQI</sequence>
<keyword evidence="3" id="KW-1185">Reference proteome</keyword>
<dbReference type="PROSITE" id="PS00028">
    <property type="entry name" value="ZINC_FINGER_C2H2_1"/>
    <property type="match status" value="2"/>
</dbReference>
<dbReference type="Gene3D" id="3.30.160.60">
    <property type="entry name" value="Classic Zinc Finger"/>
    <property type="match status" value="1"/>
</dbReference>
<dbReference type="AlphaFoldDB" id="A0AAW0GE20"/>
<evidence type="ECO:0000313" key="2">
    <source>
        <dbReference type="EMBL" id="KAK7688278.1"/>
    </source>
</evidence>
<feature type="domain" description="C2H2-type" evidence="1">
    <location>
        <begin position="19"/>
        <end position="41"/>
    </location>
</feature>
<protein>
    <recommendedName>
        <fullName evidence="1">C2H2-type domain-containing protein</fullName>
    </recommendedName>
</protein>
<reference evidence="2 3" key="1">
    <citation type="submission" date="2022-09" db="EMBL/GenBank/DDBJ databases">
        <authorList>
            <person name="Palmer J.M."/>
        </authorList>
    </citation>
    <scope>NUCLEOTIDE SEQUENCE [LARGE SCALE GENOMIC DNA]</scope>
    <source>
        <strain evidence="2 3">DSM 7382</strain>
    </source>
</reference>
<feature type="domain" description="C2H2-type" evidence="1">
    <location>
        <begin position="55"/>
        <end position="77"/>
    </location>
</feature>